<feature type="transmembrane region" description="Helical" evidence="1">
    <location>
        <begin position="18"/>
        <end position="39"/>
    </location>
</feature>
<name>A0A368JVW0_9HYPH</name>
<feature type="transmembrane region" description="Helical" evidence="1">
    <location>
        <begin position="119"/>
        <end position="138"/>
    </location>
</feature>
<keyword evidence="1" id="KW-1133">Transmembrane helix</keyword>
<gene>
    <name evidence="2" type="ORF">DUT91_25060</name>
</gene>
<dbReference type="AlphaFoldDB" id="A0A368JVW0"/>
<protein>
    <submittedName>
        <fullName evidence="2">Uncharacterized protein</fullName>
    </submittedName>
</protein>
<sequence length="150" mass="17251">MTFQILLFAFIEEMIKVLVVRSCMNTINAVASIFLFAVLEGIFDLPIVSAHLEYLGASIWTVFIGSFFILFCSKFLHVATSYIYLRTKFLKSAVVFCTLWHASYNSFIDSLPTFELKYYIFIPVLFFASDIIIAYLYLTSEKAITILKSR</sequence>
<feature type="transmembrane region" description="Helical" evidence="1">
    <location>
        <begin position="59"/>
        <end position="77"/>
    </location>
</feature>
<dbReference type="EMBL" id="QOZG01000094">
    <property type="protein sequence ID" value="RCS21306.1"/>
    <property type="molecule type" value="Genomic_DNA"/>
</dbReference>
<organism evidence="2 3">
    <name type="scientific">Phyllobacterium salinisoli</name>
    <dbReference type="NCBI Taxonomy" id="1899321"/>
    <lineage>
        <taxon>Bacteria</taxon>
        <taxon>Pseudomonadati</taxon>
        <taxon>Pseudomonadota</taxon>
        <taxon>Alphaproteobacteria</taxon>
        <taxon>Hyphomicrobiales</taxon>
        <taxon>Phyllobacteriaceae</taxon>
        <taxon>Phyllobacterium</taxon>
    </lineage>
</organism>
<proteinExistence type="predicted"/>
<keyword evidence="1" id="KW-0472">Membrane</keyword>
<evidence type="ECO:0000313" key="2">
    <source>
        <dbReference type="EMBL" id="RCS21306.1"/>
    </source>
</evidence>
<reference evidence="2 3" key="1">
    <citation type="submission" date="2018-07" db="EMBL/GenBank/DDBJ databases">
        <title>The draft genome of Phyllobacterium salinisoli.</title>
        <authorList>
            <person name="Liu L."/>
            <person name="Li L."/>
            <person name="Zhang X."/>
            <person name="Liang L."/>
        </authorList>
    </citation>
    <scope>NUCLEOTIDE SEQUENCE [LARGE SCALE GENOMIC DNA]</scope>
    <source>
        <strain evidence="2 3">LLAN61</strain>
    </source>
</reference>
<evidence type="ECO:0000256" key="1">
    <source>
        <dbReference type="SAM" id="Phobius"/>
    </source>
</evidence>
<accession>A0A368JVW0</accession>
<dbReference type="Proteomes" id="UP000253420">
    <property type="component" value="Unassembled WGS sequence"/>
</dbReference>
<evidence type="ECO:0000313" key="3">
    <source>
        <dbReference type="Proteomes" id="UP000253420"/>
    </source>
</evidence>
<keyword evidence="1" id="KW-0812">Transmembrane</keyword>
<comment type="caution">
    <text evidence="2">The sequence shown here is derived from an EMBL/GenBank/DDBJ whole genome shotgun (WGS) entry which is preliminary data.</text>
</comment>
<feature type="transmembrane region" description="Helical" evidence="1">
    <location>
        <begin position="89"/>
        <end position="107"/>
    </location>
</feature>
<keyword evidence="3" id="KW-1185">Reference proteome</keyword>